<name>A0A4R8DR25_9BACT</name>
<dbReference type="InterPro" id="IPR013325">
    <property type="entry name" value="RNA_pol_sigma_r2"/>
</dbReference>
<dbReference type="RefSeq" id="WP_133992448.1">
    <property type="nucleotide sequence ID" value="NZ_SODV01000001.1"/>
</dbReference>
<organism evidence="7 8">
    <name type="scientific">Dinghuibacter silviterrae</name>
    <dbReference type="NCBI Taxonomy" id="1539049"/>
    <lineage>
        <taxon>Bacteria</taxon>
        <taxon>Pseudomonadati</taxon>
        <taxon>Bacteroidota</taxon>
        <taxon>Chitinophagia</taxon>
        <taxon>Chitinophagales</taxon>
        <taxon>Chitinophagaceae</taxon>
        <taxon>Dinghuibacter</taxon>
    </lineage>
</organism>
<proteinExistence type="inferred from homology"/>
<evidence type="ECO:0000256" key="3">
    <source>
        <dbReference type="ARBA" id="ARBA00023082"/>
    </source>
</evidence>
<dbReference type="Proteomes" id="UP000294498">
    <property type="component" value="Unassembled WGS sequence"/>
</dbReference>
<dbReference type="PANTHER" id="PTHR43133">
    <property type="entry name" value="RNA POLYMERASE ECF-TYPE SIGMA FACTO"/>
    <property type="match status" value="1"/>
</dbReference>
<dbReference type="InterPro" id="IPR039425">
    <property type="entry name" value="RNA_pol_sigma-70-like"/>
</dbReference>
<dbReference type="InterPro" id="IPR007627">
    <property type="entry name" value="RNA_pol_sigma70_r2"/>
</dbReference>
<dbReference type="SUPFAM" id="SSF88659">
    <property type="entry name" value="Sigma3 and sigma4 domains of RNA polymerase sigma factors"/>
    <property type="match status" value="1"/>
</dbReference>
<accession>A0A4R8DR25</accession>
<evidence type="ECO:0000256" key="1">
    <source>
        <dbReference type="ARBA" id="ARBA00010641"/>
    </source>
</evidence>
<keyword evidence="2" id="KW-0805">Transcription regulation</keyword>
<sequence length="167" mass="19753">MNNDKETAFLQQIETHKGMLYKVCRLYQDREEDRQDLLQEIVLQLWVSYDSFRGDSKFSSWMYRVALNTAIAYLRRTKGRLEINIPYPELAEEVRPVRDPEQQLAIFHRAVQHLNKVEKAVIFLYMEGHSGKDMATILELSPVNVRVRLTRAKEKLQTIIKTMGYEF</sequence>
<dbReference type="EMBL" id="SODV01000001">
    <property type="protein sequence ID" value="TDX00620.1"/>
    <property type="molecule type" value="Genomic_DNA"/>
</dbReference>
<dbReference type="GO" id="GO:0003677">
    <property type="term" value="F:DNA binding"/>
    <property type="evidence" value="ECO:0007669"/>
    <property type="project" value="InterPro"/>
</dbReference>
<dbReference type="NCBIfam" id="TIGR02937">
    <property type="entry name" value="sigma70-ECF"/>
    <property type="match status" value="1"/>
</dbReference>
<comment type="caution">
    <text evidence="7">The sequence shown here is derived from an EMBL/GenBank/DDBJ whole genome shotgun (WGS) entry which is preliminary data.</text>
</comment>
<dbReference type="GO" id="GO:0016987">
    <property type="term" value="F:sigma factor activity"/>
    <property type="evidence" value="ECO:0007669"/>
    <property type="project" value="UniProtKB-KW"/>
</dbReference>
<dbReference type="Pfam" id="PF04542">
    <property type="entry name" value="Sigma70_r2"/>
    <property type="match status" value="1"/>
</dbReference>
<dbReference type="InterPro" id="IPR036388">
    <property type="entry name" value="WH-like_DNA-bd_sf"/>
</dbReference>
<evidence type="ECO:0000313" key="8">
    <source>
        <dbReference type="Proteomes" id="UP000294498"/>
    </source>
</evidence>
<evidence type="ECO:0000256" key="4">
    <source>
        <dbReference type="ARBA" id="ARBA00023163"/>
    </source>
</evidence>
<dbReference type="InterPro" id="IPR013249">
    <property type="entry name" value="RNA_pol_sigma70_r4_t2"/>
</dbReference>
<dbReference type="SUPFAM" id="SSF88946">
    <property type="entry name" value="Sigma2 domain of RNA polymerase sigma factors"/>
    <property type="match status" value="1"/>
</dbReference>
<keyword evidence="3" id="KW-0731">Sigma factor</keyword>
<dbReference type="Gene3D" id="1.10.1740.10">
    <property type="match status" value="1"/>
</dbReference>
<dbReference type="InterPro" id="IPR014284">
    <property type="entry name" value="RNA_pol_sigma-70_dom"/>
</dbReference>
<dbReference type="Gene3D" id="1.10.10.10">
    <property type="entry name" value="Winged helix-like DNA-binding domain superfamily/Winged helix DNA-binding domain"/>
    <property type="match status" value="1"/>
</dbReference>
<gene>
    <name evidence="7" type="ORF">EDB95_1645</name>
</gene>
<comment type="similarity">
    <text evidence="1">Belongs to the sigma-70 factor family. ECF subfamily.</text>
</comment>
<reference evidence="7 8" key="1">
    <citation type="submission" date="2019-03" db="EMBL/GenBank/DDBJ databases">
        <title>Genomic Encyclopedia of Type Strains, Phase IV (KMG-IV): sequencing the most valuable type-strain genomes for metagenomic binning, comparative biology and taxonomic classification.</title>
        <authorList>
            <person name="Goeker M."/>
        </authorList>
    </citation>
    <scope>NUCLEOTIDE SEQUENCE [LARGE SCALE GENOMIC DNA]</scope>
    <source>
        <strain evidence="7 8">DSM 100059</strain>
    </source>
</reference>
<dbReference type="OrthoDB" id="9780326at2"/>
<evidence type="ECO:0000313" key="7">
    <source>
        <dbReference type="EMBL" id="TDX00620.1"/>
    </source>
</evidence>
<dbReference type="GO" id="GO:0006352">
    <property type="term" value="P:DNA-templated transcription initiation"/>
    <property type="evidence" value="ECO:0007669"/>
    <property type="project" value="InterPro"/>
</dbReference>
<dbReference type="PANTHER" id="PTHR43133:SF45">
    <property type="entry name" value="RNA POLYMERASE ECF-TYPE SIGMA FACTOR"/>
    <property type="match status" value="1"/>
</dbReference>
<keyword evidence="8" id="KW-1185">Reference proteome</keyword>
<evidence type="ECO:0000259" key="6">
    <source>
        <dbReference type="Pfam" id="PF08281"/>
    </source>
</evidence>
<dbReference type="AlphaFoldDB" id="A0A4R8DR25"/>
<feature type="domain" description="RNA polymerase sigma-70 region 2" evidence="5">
    <location>
        <begin position="13"/>
        <end position="78"/>
    </location>
</feature>
<keyword evidence="4" id="KW-0804">Transcription</keyword>
<dbReference type="InterPro" id="IPR013324">
    <property type="entry name" value="RNA_pol_sigma_r3/r4-like"/>
</dbReference>
<protein>
    <submittedName>
        <fullName evidence="7">RNA polymerase sigma-70 factor (ECF subfamily)</fullName>
    </submittedName>
</protein>
<evidence type="ECO:0000259" key="5">
    <source>
        <dbReference type="Pfam" id="PF04542"/>
    </source>
</evidence>
<dbReference type="Pfam" id="PF08281">
    <property type="entry name" value="Sigma70_r4_2"/>
    <property type="match status" value="1"/>
</dbReference>
<evidence type="ECO:0000256" key="2">
    <source>
        <dbReference type="ARBA" id="ARBA00023015"/>
    </source>
</evidence>
<feature type="domain" description="RNA polymerase sigma factor 70 region 4 type 2" evidence="6">
    <location>
        <begin position="106"/>
        <end position="156"/>
    </location>
</feature>